<dbReference type="InterPro" id="IPR008753">
    <property type="entry name" value="Peptidase_M13_N"/>
</dbReference>
<proteinExistence type="predicted"/>
<organism evidence="2 3">
    <name type="scientific">Haemaphysalis longicornis</name>
    <name type="common">Bush tick</name>
    <dbReference type="NCBI Taxonomy" id="44386"/>
    <lineage>
        <taxon>Eukaryota</taxon>
        <taxon>Metazoa</taxon>
        <taxon>Ecdysozoa</taxon>
        <taxon>Arthropoda</taxon>
        <taxon>Chelicerata</taxon>
        <taxon>Arachnida</taxon>
        <taxon>Acari</taxon>
        <taxon>Parasitiformes</taxon>
        <taxon>Ixodida</taxon>
        <taxon>Ixodoidea</taxon>
        <taxon>Ixodidae</taxon>
        <taxon>Haemaphysalinae</taxon>
        <taxon>Haemaphysalis</taxon>
    </lineage>
</organism>
<sequence>MRALSLSEWPYELGERLPRARSVVQRLSVDYGLPFFVSLSVEPDPREPRANLLVVDVPEPLLHSSFVLLRDSDEHRALLRAHASYIRRSMALMGALEMAPTVTTDVHDYEFALAEVRSRMRMACAAQRIIY</sequence>
<dbReference type="GO" id="GO:0006508">
    <property type="term" value="P:proteolysis"/>
    <property type="evidence" value="ECO:0007669"/>
    <property type="project" value="InterPro"/>
</dbReference>
<evidence type="ECO:0000259" key="1">
    <source>
        <dbReference type="Pfam" id="PF05649"/>
    </source>
</evidence>
<dbReference type="AlphaFoldDB" id="A0A9J6GMV1"/>
<dbReference type="VEuPathDB" id="VectorBase:HLOH_056630"/>
<dbReference type="OMA" id="AHATYIR"/>
<dbReference type="OrthoDB" id="6487639at2759"/>
<accession>A0A9J6GMV1</accession>
<protein>
    <recommendedName>
        <fullName evidence="1">Peptidase M13 N-terminal domain-containing protein</fullName>
    </recommendedName>
</protein>
<keyword evidence="3" id="KW-1185">Reference proteome</keyword>
<name>A0A9J6GMV1_HAELO</name>
<feature type="domain" description="Peptidase M13 N-terminal" evidence="1">
    <location>
        <begin position="23"/>
        <end position="117"/>
    </location>
</feature>
<dbReference type="EMBL" id="JABSTR010000008">
    <property type="protein sequence ID" value="KAH9376739.1"/>
    <property type="molecule type" value="Genomic_DNA"/>
</dbReference>
<evidence type="ECO:0000313" key="3">
    <source>
        <dbReference type="Proteomes" id="UP000821853"/>
    </source>
</evidence>
<gene>
    <name evidence="2" type="ORF">HPB48_010965</name>
</gene>
<reference evidence="2 3" key="1">
    <citation type="journal article" date="2020" name="Cell">
        <title>Large-Scale Comparative Analyses of Tick Genomes Elucidate Their Genetic Diversity and Vector Capacities.</title>
        <authorList>
            <consortium name="Tick Genome and Microbiome Consortium (TIGMIC)"/>
            <person name="Jia N."/>
            <person name="Wang J."/>
            <person name="Shi W."/>
            <person name="Du L."/>
            <person name="Sun Y."/>
            <person name="Zhan W."/>
            <person name="Jiang J.F."/>
            <person name="Wang Q."/>
            <person name="Zhang B."/>
            <person name="Ji P."/>
            <person name="Bell-Sakyi L."/>
            <person name="Cui X.M."/>
            <person name="Yuan T.T."/>
            <person name="Jiang B.G."/>
            <person name="Yang W.F."/>
            <person name="Lam T.T."/>
            <person name="Chang Q.C."/>
            <person name="Ding S.J."/>
            <person name="Wang X.J."/>
            <person name="Zhu J.G."/>
            <person name="Ruan X.D."/>
            <person name="Zhao L."/>
            <person name="Wei J.T."/>
            <person name="Ye R.Z."/>
            <person name="Que T.C."/>
            <person name="Du C.H."/>
            <person name="Zhou Y.H."/>
            <person name="Cheng J.X."/>
            <person name="Dai P.F."/>
            <person name="Guo W.B."/>
            <person name="Han X.H."/>
            <person name="Huang E.J."/>
            <person name="Li L.F."/>
            <person name="Wei W."/>
            <person name="Gao Y.C."/>
            <person name="Liu J.Z."/>
            <person name="Shao H.Z."/>
            <person name="Wang X."/>
            <person name="Wang C.C."/>
            <person name="Yang T.C."/>
            <person name="Huo Q.B."/>
            <person name="Li W."/>
            <person name="Chen H.Y."/>
            <person name="Chen S.E."/>
            <person name="Zhou L.G."/>
            <person name="Ni X.B."/>
            <person name="Tian J.H."/>
            <person name="Sheng Y."/>
            <person name="Liu T."/>
            <person name="Pan Y.S."/>
            <person name="Xia L.Y."/>
            <person name="Li J."/>
            <person name="Zhao F."/>
            <person name="Cao W.C."/>
        </authorList>
    </citation>
    <scope>NUCLEOTIDE SEQUENCE [LARGE SCALE GENOMIC DNA]</scope>
    <source>
        <strain evidence="2">HaeL-2018</strain>
    </source>
</reference>
<dbReference type="Pfam" id="PF05649">
    <property type="entry name" value="Peptidase_M13_N"/>
    <property type="match status" value="1"/>
</dbReference>
<dbReference type="InterPro" id="IPR042089">
    <property type="entry name" value="Peptidase_M13_dom_2"/>
</dbReference>
<evidence type="ECO:0000313" key="2">
    <source>
        <dbReference type="EMBL" id="KAH9376739.1"/>
    </source>
</evidence>
<dbReference type="Gene3D" id="1.10.1380.10">
    <property type="entry name" value="Neutral endopeptidase , domain2"/>
    <property type="match status" value="1"/>
</dbReference>
<dbReference type="Proteomes" id="UP000821853">
    <property type="component" value="Unassembled WGS sequence"/>
</dbReference>
<comment type="caution">
    <text evidence="2">The sequence shown here is derived from an EMBL/GenBank/DDBJ whole genome shotgun (WGS) entry which is preliminary data.</text>
</comment>